<reference evidence="7" key="1">
    <citation type="journal article" date="2021" name="Sci. Rep.">
        <title>Diploid genomic architecture of Nitzschia inconspicua, an elite biomass production diatom.</title>
        <authorList>
            <person name="Oliver A."/>
            <person name="Podell S."/>
            <person name="Pinowska A."/>
            <person name="Traller J.C."/>
            <person name="Smith S.R."/>
            <person name="McClure R."/>
            <person name="Beliaev A."/>
            <person name="Bohutskyi P."/>
            <person name="Hill E.A."/>
            <person name="Rabines A."/>
            <person name="Zheng H."/>
            <person name="Allen L.Z."/>
            <person name="Kuo A."/>
            <person name="Grigoriev I.V."/>
            <person name="Allen A.E."/>
            <person name="Hazlebeck D."/>
            <person name="Allen E.E."/>
        </authorList>
    </citation>
    <scope>NUCLEOTIDE SEQUENCE</scope>
    <source>
        <strain evidence="7">Hildebrandi</strain>
    </source>
</reference>
<dbReference type="Pfam" id="PF00909">
    <property type="entry name" value="Ammonium_transp"/>
    <property type="match status" value="1"/>
</dbReference>
<feature type="transmembrane region" description="Helical" evidence="4">
    <location>
        <begin position="164"/>
        <end position="188"/>
    </location>
</feature>
<dbReference type="NCBIfam" id="TIGR00836">
    <property type="entry name" value="amt"/>
    <property type="match status" value="1"/>
</dbReference>
<proteinExistence type="inferred from homology"/>
<feature type="transmembrane region" description="Helical" evidence="4">
    <location>
        <begin position="378"/>
        <end position="400"/>
    </location>
</feature>
<evidence type="ECO:0000256" key="3">
    <source>
        <dbReference type="ARBA" id="ARBA00023177"/>
    </source>
</evidence>
<evidence type="ECO:0000256" key="5">
    <source>
        <dbReference type="SAM" id="MobiDB-lite"/>
    </source>
</evidence>
<accession>A0A9K3LET3</accession>
<keyword evidence="2 4" id="KW-0813">Transport</keyword>
<dbReference type="PANTHER" id="PTHR11730:SF6">
    <property type="entry name" value="AMMONIUM TRANSPORTER"/>
    <property type="match status" value="1"/>
</dbReference>
<reference evidence="7" key="2">
    <citation type="submission" date="2021-04" db="EMBL/GenBank/DDBJ databases">
        <authorList>
            <person name="Podell S."/>
        </authorList>
    </citation>
    <scope>NUCLEOTIDE SEQUENCE</scope>
    <source>
        <strain evidence="7">Hildebrandi</strain>
    </source>
</reference>
<feature type="transmembrane region" description="Helical" evidence="4">
    <location>
        <begin position="349"/>
        <end position="366"/>
    </location>
</feature>
<dbReference type="AlphaFoldDB" id="A0A9K3LET3"/>
<feature type="transmembrane region" description="Helical" evidence="4">
    <location>
        <begin position="326"/>
        <end position="343"/>
    </location>
</feature>
<evidence type="ECO:0000259" key="6">
    <source>
        <dbReference type="Pfam" id="PF00909"/>
    </source>
</evidence>
<comment type="caution">
    <text evidence="7">The sequence shown here is derived from an EMBL/GenBank/DDBJ whole genome shotgun (WGS) entry which is preliminary data.</text>
</comment>
<comment type="caution">
    <text evidence="4">Lacks conserved residue(s) required for the propagation of feature annotation.</text>
</comment>
<organism evidence="7 8">
    <name type="scientific">Nitzschia inconspicua</name>
    <dbReference type="NCBI Taxonomy" id="303405"/>
    <lineage>
        <taxon>Eukaryota</taxon>
        <taxon>Sar</taxon>
        <taxon>Stramenopiles</taxon>
        <taxon>Ochrophyta</taxon>
        <taxon>Bacillariophyta</taxon>
        <taxon>Bacillariophyceae</taxon>
        <taxon>Bacillariophycidae</taxon>
        <taxon>Bacillariales</taxon>
        <taxon>Bacillariaceae</taxon>
        <taxon>Nitzschia</taxon>
    </lineage>
</organism>
<evidence type="ECO:0000256" key="4">
    <source>
        <dbReference type="RuleBase" id="RU362002"/>
    </source>
</evidence>
<evidence type="ECO:0000313" key="7">
    <source>
        <dbReference type="EMBL" id="KAG7359586.1"/>
    </source>
</evidence>
<feature type="transmembrane region" description="Helical" evidence="4">
    <location>
        <begin position="45"/>
        <end position="70"/>
    </location>
</feature>
<dbReference type="FunFam" id="1.10.3430.10:FF:000016">
    <property type="entry name" value="Ammonium transporter"/>
    <property type="match status" value="1"/>
</dbReference>
<name>A0A9K3LET3_9STRA</name>
<dbReference type="InterPro" id="IPR001905">
    <property type="entry name" value="Ammonium_transpt"/>
</dbReference>
<keyword evidence="8" id="KW-1185">Reference proteome</keyword>
<comment type="similarity">
    <text evidence="1 4">Belongs to the ammonia transporter channel (TC 1.A.11.2) family.</text>
</comment>
<dbReference type="Proteomes" id="UP000693970">
    <property type="component" value="Unassembled WGS sequence"/>
</dbReference>
<evidence type="ECO:0000313" key="8">
    <source>
        <dbReference type="Proteomes" id="UP000693970"/>
    </source>
</evidence>
<dbReference type="EMBL" id="JAGRRH010000013">
    <property type="protein sequence ID" value="KAG7359586.1"/>
    <property type="molecule type" value="Genomic_DNA"/>
</dbReference>
<dbReference type="GO" id="GO:0005886">
    <property type="term" value="C:plasma membrane"/>
    <property type="evidence" value="ECO:0007669"/>
    <property type="project" value="UniProtKB-SubCell"/>
</dbReference>
<gene>
    <name evidence="7" type="ORF">IV203_034684</name>
</gene>
<evidence type="ECO:0000256" key="2">
    <source>
        <dbReference type="ARBA" id="ARBA00022448"/>
    </source>
</evidence>
<keyword evidence="4" id="KW-1133">Transmembrane helix</keyword>
<feature type="transmembrane region" description="Helical" evidence="4">
    <location>
        <begin position="430"/>
        <end position="453"/>
    </location>
</feature>
<feature type="region of interest" description="Disordered" evidence="5">
    <location>
        <begin position="553"/>
        <end position="573"/>
    </location>
</feature>
<keyword evidence="4" id="KW-0472">Membrane</keyword>
<feature type="transmembrane region" description="Helical" evidence="4">
    <location>
        <begin position="136"/>
        <end position="157"/>
    </location>
</feature>
<dbReference type="OrthoDB" id="534912at2759"/>
<feature type="transmembrane region" description="Helical" evidence="4">
    <location>
        <begin position="289"/>
        <end position="314"/>
    </location>
</feature>
<dbReference type="InterPro" id="IPR024041">
    <property type="entry name" value="NH4_transpt_AmtB-like_dom"/>
</dbReference>
<dbReference type="PANTHER" id="PTHR11730">
    <property type="entry name" value="AMMONIUM TRANSPORTER"/>
    <property type="match status" value="1"/>
</dbReference>
<feature type="transmembrane region" description="Helical" evidence="4">
    <location>
        <begin position="82"/>
        <end position="101"/>
    </location>
</feature>
<sequence length="612" mass="66914">MERCQLIANALDGESEVLQCVVTTTSAKADALDARIDNLAASLDIVFLLFASIVMFTMQAGFAMFCAGSVRRKNVHNTLLKNFLDACGCAFAFFVCGYAFAYGGTKGVIFPEDMNVPHPTTFIGTENFLLIDFDNYALWMYQFAFAATCTTIVAGALAERSQMVAYFFYSTLLSGFVFPVNAHAVWSIGGFLNANKSNRLFGSGMIDFAGSGVVHFTGGLTALIASKVLGPRKDRFNEDLGNPLHVPNPIQGCSVSLQVLGTLLLWFGWYGFNAGGLHFVFTEEYANVAALATVTTTLSAACGTISSLALSAYYSYRQSGEIKFEVSYALNGCLSGLVAITGSCAFIEPWVSLIIGMVAGVIYNLASRFMVHCRIDDAVDAIPVHLFNGIWGVIAVGLFASPDRMETAFGRMDHVGWFYSWGRGSSDATLLAANIVGLLLIFCFVVVVMYPFFSILMYLGWLRSDPLEEILGLDCRYHRGKTHREIDHEDADESLIESSDNLQEFNLIGKTNGRFLLGKSNAPFKRKRHESWVSPESLTKIYEHEEHTETCASNRTAPCNSTISDPSSNVHTQKDISSNAADEIDAHPSVASNISLLDLELSTTDCNRTSFR</sequence>
<feature type="domain" description="Ammonium transporter AmtB-like" evidence="6">
    <location>
        <begin position="47"/>
        <end position="479"/>
    </location>
</feature>
<dbReference type="GO" id="GO:0008519">
    <property type="term" value="F:ammonium channel activity"/>
    <property type="evidence" value="ECO:0007669"/>
    <property type="project" value="InterPro"/>
</dbReference>
<keyword evidence="4" id="KW-0812">Transmembrane</keyword>
<evidence type="ECO:0000256" key="1">
    <source>
        <dbReference type="ARBA" id="ARBA00005887"/>
    </source>
</evidence>
<keyword evidence="3 4" id="KW-0924">Ammonia transport</keyword>
<protein>
    <recommendedName>
        <fullName evidence="4">Ammonium transporter</fullName>
    </recommendedName>
</protein>
<dbReference type="GO" id="GO:0097272">
    <property type="term" value="P:ammonium homeostasis"/>
    <property type="evidence" value="ECO:0007669"/>
    <property type="project" value="TreeGrafter"/>
</dbReference>
<comment type="subcellular location">
    <subcellularLocation>
        <location evidence="4">Cell membrane</location>
        <topology evidence="4">Multi-pass membrane protein</topology>
    </subcellularLocation>
</comment>